<evidence type="ECO:0000256" key="3">
    <source>
        <dbReference type="SAM" id="Phobius"/>
    </source>
</evidence>
<keyword evidence="3" id="KW-0812">Transmembrane</keyword>
<feature type="transmembrane region" description="Helical" evidence="3">
    <location>
        <begin position="36"/>
        <end position="56"/>
    </location>
</feature>
<accession>A0ABR7CIY7</accession>
<dbReference type="Proteomes" id="UP000636891">
    <property type="component" value="Unassembled WGS sequence"/>
</dbReference>
<dbReference type="Pfam" id="PF00149">
    <property type="entry name" value="Metallophos"/>
    <property type="match status" value="1"/>
</dbReference>
<gene>
    <name evidence="5" type="ORF">H8S08_01110</name>
</gene>
<keyword evidence="3" id="KW-0472">Membrane</keyword>
<keyword evidence="3" id="KW-1133">Transmembrane helix</keyword>
<evidence type="ECO:0000313" key="5">
    <source>
        <dbReference type="EMBL" id="MBC5615618.1"/>
    </source>
</evidence>
<feature type="transmembrane region" description="Helical" evidence="3">
    <location>
        <begin position="6"/>
        <end position="24"/>
    </location>
</feature>
<name>A0ABR7CIY7_9BACT</name>
<dbReference type="EMBL" id="JACOOK010000001">
    <property type="protein sequence ID" value="MBC5615618.1"/>
    <property type="molecule type" value="Genomic_DNA"/>
</dbReference>
<evidence type="ECO:0000313" key="6">
    <source>
        <dbReference type="Proteomes" id="UP000636891"/>
    </source>
</evidence>
<organism evidence="5 6">
    <name type="scientific">Alistipes hominis</name>
    <dbReference type="NCBI Taxonomy" id="2763015"/>
    <lineage>
        <taxon>Bacteria</taxon>
        <taxon>Pseudomonadati</taxon>
        <taxon>Bacteroidota</taxon>
        <taxon>Bacteroidia</taxon>
        <taxon>Bacteroidales</taxon>
        <taxon>Rikenellaceae</taxon>
        <taxon>Alistipes</taxon>
    </lineage>
</organism>
<dbReference type="InterPro" id="IPR029052">
    <property type="entry name" value="Metallo-depent_PP-like"/>
</dbReference>
<reference evidence="5 6" key="1">
    <citation type="submission" date="2020-08" db="EMBL/GenBank/DDBJ databases">
        <title>Genome public.</title>
        <authorList>
            <person name="Liu C."/>
            <person name="Sun Q."/>
        </authorList>
    </citation>
    <scope>NUCLEOTIDE SEQUENCE [LARGE SCALE GENOMIC DNA]</scope>
    <source>
        <strain evidence="5 6">New-7</strain>
    </source>
</reference>
<dbReference type="InterPro" id="IPR051158">
    <property type="entry name" value="Metallophosphoesterase_sf"/>
</dbReference>
<dbReference type="SUPFAM" id="SSF56300">
    <property type="entry name" value="Metallo-dependent phosphatases"/>
    <property type="match status" value="1"/>
</dbReference>
<protein>
    <submittedName>
        <fullName evidence="5">Metallophosphoesterase</fullName>
    </submittedName>
</protein>
<feature type="domain" description="Calcineurin-like phosphoesterase" evidence="4">
    <location>
        <begin position="155"/>
        <end position="342"/>
    </location>
</feature>
<feature type="transmembrane region" description="Helical" evidence="3">
    <location>
        <begin position="108"/>
        <end position="128"/>
    </location>
</feature>
<feature type="transmembrane region" description="Helical" evidence="3">
    <location>
        <begin position="68"/>
        <end position="96"/>
    </location>
</feature>
<evidence type="ECO:0000256" key="2">
    <source>
        <dbReference type="ARBA" id="ARBA00022801"/>
    </source>
</evidence>
<sequence length="404" mass="45833">MILYLIVILSVVSVTLDLLILRRIRRRLPDKRWLRRLYLAHFLLLDAGIVAALLFYRCCSEAGAESYMHVILWVICLFFMSVGPKSVYMLVSLLDYPAGWVRRKKVRLFSRIGLAAGALTLLVMIWGATAGRSRIVEEDLIVRSDKIPAAFDGYKIVLFTDLHAGNEPGNRRFIRRMVRKINEQHPDLVVNAGDLVNIDARELTDSVMSVLSGIRAKDGVYSVYGNHDLGIYLSRDSDLTPRQSFDELAVRQRAMGWNLLDNESRYVRRGSDSISVTGVNFPIGKKLNGRQNVDFARCDFDAAYRGVPDSLFNLLIAHTPEVWDEALATGRADLTLSGHVHAMQLKIRLGGWAWSPAEWMYDRWSGLYEEDGKYLFVNDGMGYVMYPMRIGTYPSITVITLKSE</sequence>
<keyword evidence="1" id="KW-0479">Metal-binding</keyword>
<proteinExistence type="predicted"/>
<evidence type="ECO:0000259" key="4">
    <source>
        <dbReference type="Pfam" id="PF00149"/>
    </source>
</evidence>
<keyword evidence="2" id="KW-0378">Hydrolase</keyword>
<keyword evidence="6" id="KW-1185">Reference proteome</keyword>
<dbReference type="Gene3D" id="3.60.21.10">
    <property type="match status" value="1"/>
</dbReference>
<comment type="caution">
    <text evidence="5">The sequence shown here is derived from an EMBL/GenBank/DDBJ whole genome shotgun (WGS) entry which is preliminary data.</text>
</comment>
<dbReference type="InterPro" id="IPR004843">
    <property type="entry name" value="Calcineurin-like_PHP"/>
</dbReference>
<dbReference type="PANTHER" id="PTHR31302">
    <property type="entry name" value="TRANSMEMBRANE PROTEIN WITH METALLOPHOSPHOESTERASE DOMAIN-RELATED"/>
    <property type="match status" value="1"/>
</dbReference>
<evidence type="ECO:0000256" key="1">
    <source>
        <dbReference type="ARBA" id="ARBA00022723"/>
    </source>
</evidence>
<dbReference type="PANTHER" id="PTHR31302:SF31">
    <property type="entry name" value="PHOSPHODIESTERASE YAEI"/>
    <property type="match status" value="1"/>
</dbReference>